<dbReference type="AlphaFoldDB" id="A0A932HYA0"/>
<feature type="domain" description="Terminase large subunit gp17-like C-terminal" evidence="2">
    <location>
        <begin position="313"/>
        <end position="452"/>
    </location>
</feature>
<gene>
    <name evidence="3" type="primary">terL</name>
    <name evidence="3" type="ORF">HYZ11_00490</name>
</gene>
<dbReference type="Proteomes" id="UP000782312">
    <property type="component" value="Unassembled WGS sequence"/>
</dbReference>
<name>A0A932HYA0_UNCTE</name>
<accession>A0A932HYA0</accession>
<dbReference type="EMBL" id="JACPUR010000001">
    <property type="protein sequence ID" value="MBI3126066.1"/>
    <property type="molecule type" value="Genomic_DNA"/>
</dbReference>
<keyword evidence="1" id="KW-1188">Viral release from host cell</keyword>
<dbReference type="InterPro" id="IPR035421">
    <property type="entry name" value="Terminase_6C"/>
</dbReference>
<evidence type="ECO:0000313" key="4">
    <source>
        <dbReference type="Proteomes" id="UP000782312"/>
    </source>
</evidence>
<evidence type="ECO:0000259" key="2">
    <source>
        <dbReference type="Pfam" id="PF17289"/>
    </source>
</evidence>
<dbReference type="InterPro" id="IPR006517">
    <property type="entry name" value="Phage_terminase_lsu-like_C"/>
</dbReference>
<reference evidence="3" key="1">
    <citation type="submission" date="2020-07" db="EMBL/GenBank/DDBJ databases">
        <title>Huge and variable diversity of episymbiotic CPR bacteria and DPANN archaea in groundwater ecosystems.</title>
        <authorList>
            <person name="He C.Y."/>
            <person name="Keren R."/>
            <person name="Whittaker M."/>
            <person name="Farag I.F."/>
            <person name="Doudna J."/>
            <person name="Cate J.H.D."/>
            <person name="Banfield J.F."/>
        </authorList>
    </citation>
    <scope>NUCLEOTIDE SEQUENCE</scope>
    <source>
        <strain evidence="3">NC_groundwater_763_Ag_S-0.2um_68_21</strain>
    </source>
</reference>
<evidence type="ECO:0000313" key="3">
    <source>
        <dbReference type="EMBL" id="MBI3126066.1"/>
    </source>
</evidence>
<comment type="caution">
    <text evidence="3">The sequence shown here is derived from an EMBL/GenBank/DDBJ whole genome shotgun (WGS) entry which is preliminary data.</text>
</comment>
<evidence type="ECO:0000256" key="1">
    <source>
        <dbReference type="ARBA" id="ARBA00022612"/>
    </source>
</evidence>
<sequence length="501" mass="56852">MRTSDSIILNGLLRSSLKYFTQRCFYTVSPGDVFLPNWHHDAIAWRLEQILKGNIRRDVINVPPRNLKSLYGSVALPAWALGHDPTLGIICVSYGESLAAKFSRDCRAVMQSPWYRQAFPCTRISQQKNTESEFFTTAGGFRLATSVGGAVTGLGADLIILDDLMKPMDALSESARESVKEWLLNTLFSRLNNKAEGVIILLMQRLHVEDIAGYLLRTGGWTHLNLPAIAEEAERIQIGDKEFHERLPGEVLHPEREPRHILDEIKANMGTYRFSAQYLQNPMPSDGDMLSWSWFRSYPLLPPKGPDDLVVQSWDVASKVGENNDFSACTTWLRRGKEHYLINVRRVRYHFPTLKKLVISHAREYQADVVLIEDAGSGTPLIEELREEGIVKPIAITPQGSKATRVEAQSAKIEQGRVFLPEDASWLEEFKAEVLQFPHGKHDDQVDSMAQYLAWAGKRNEGIGDLAPEVIQAFREANGADRFEYWYDGQFISLPNRFRFF</sequence>
<dbReference type="NCBIfam" id="TIGR01630">
    <property type="entry name" value="psiM2_ORF9"/>
    <property type="match status" value="1"/>
</dbReference>
<dbReference type="Pfam" id="PF17289">
    <property type="entry name" value="Terminase_6C"/>
    <property type="match status" value="1"/>
</dbReference>
<organism evidence="3 4">
    <name type="scientific">Tectimicrobiota bacterium</name>
    <dbReference type="NCBI Taxonomy" id="2528274"/>
    <lineage>
        <taxon>Bacteria</taxon>
        <taxon>Pseudomonadati</taxon>
        <taxon>Nitrospinota/Tectimicrobiota group</taxon>
        <taxon>Candidatus Tectimicrobiota</taxon>
    </lineage>
</organism>
<dbReference type="Gene3D" id="3.30.420.240">
    <property type="match status" value="1"/>
</dbReference>
<proteinExistence type="predicted"/>
<protein>
    <submittedName>
        <fullName evidence="3">Phage terminase large subunit</fullName>
    </submittedName>
</protein>